<feature type="compositionally biased region" description="Low complexity" evidence="1">
    <location>
        <begin position="53"/>
        <end position="63"/>
    </location>
</feature>
<evidence type="ECO:0000313" key="3">
    <source>
        <dbReference type="Proteomes" id="UP000331127"/>
    </source>
</evidence>
<gene>
    <name evidence="2" type="ORF">Amac_064340</name>
</gene>
<feature type="compositionally biased region" description="Pro residues" evidence="1">
    <location>
        <begin position="41"/>
        <end position="52"/>
    </location>
</feature>
<name>A0A5M3WTS8_9ACTN</name>
<reference evidence="2 3" key="1">
    <citation type="submission" date="2019-10" db="EMBL/GenBank/DDBJ databases">
        <title>Whole genome shotgun sequence of Acrocarpospora macrocephala NBRC 16266.</title>
        <authorList>
            <person name="Ichikawa N."/>
            <person name="Kimura A."/>
            <person name="Kitahashi Y."/>
            <person name="Komaki H."/>
            <person name="Oguchi A."/>
        </authorList>
    </citation>
    <scope>NUCLEOTIDE SEQUENCE [LARGE SCALE GENOMIC DNA]</scope>
    <source>
        <strain evidence="2 3">NBRC 16266</strain>
    </source>
</reference>
<dbReference type="AlphaFoldDB" id="A0A5M3WTS8"/>
<comment type="caution">
    <text evidence="2">The sequence shown here is derived from an EMBL/GenBank/DDBJ whole genome shotgun (WGS) entry which is preliminary data.</text>
</comment>
<organism evidence="2 3">
    <name type="scientific">Acrocarpospora macrocephala</name>
    <dbReference type="NCBI Taxonomy" id="150177"/>
    <lineage>
        <taxon>Bacteria</taxon>
        <taxon>Bacillati</taxon>
        <taxon>Actinomycetota</taxon>
        <taxon>Actinomycetes</taxon>
        <taxon>Streptosporangiales</taxon>
        <taxon>Streptosporangiaceae</taxon>
        <taxon>Acrocarpospora</taxon>
    </lineage>
</organism>
<evidence type="ECO:0000313" key="2">
    <source>
        <dbReference type="EMBL" id="GES12837.1"/>
    </source>
</evidence>
<evidence type="ECO:0000256" key="1">
    <source>
        <dbReference type="SAM" id="MobiDB-lite"/>
    </source>
</evidence>
<proteinExistence type="predicted"/>
<protein>
    <submittedName>
        <fullName evidence="2">Uncharacterized protein</fullName>
    </submittedName>
</protein>
<dbReference type="Proteomes" id="UP000331127">
    <property type="component" value="Unassembled WGS sequence"/>
</dbReference>
<sequence length="257" mass="27022">MRLVYRTVAGAVVVGLVAVLVAAVVATREEPGTLPAAAAPSPTPTFAPPSPTPSSGGAVVASAAPSPSASSALTIAQEDPRVPALPAADTKLAALAGRSAPVRGSLKDERSGVAVPRFSKEWSLAKASPFASRQLLGKIKGMAYRGMLVSCPVPIEVQDSLRDTAFLAARWTLNHHPAGATLEWTASQPISVDDRNGWLLGYEVNYTVKGDKRRSMAALALLDVPESKPALVFITVPDAQKKRWRDINTVMSKIKVL</sequence>
<keyword evidence="3" id="KW-1185">Reference proteome</keyword>
<dbReference type="EMBL" id="BLAE01000039">
    <property type="protein sequence ID" value="GES12837.1"/>
    <property type="molecule type" value="Genomic_DNA"/>
</dbReference>
<accession>A0A5M3WTS8</accession>
<feature type="region of interest" description="Disordered" evidence="1">
    <location>
        <begin position="33"/>
        <end position="63"/>
    </location>
</feature>